<dbReference type="Proteomes" id="UP000006727">
    <property type="component" value="Chromosome 7"/>
</dbReference>
<proteinExistence type="predicted"/>
<dbReference type="InParanoid" id="A0A2K1KAU5"/>
<evidence type="ECO:0000313" key="2">
    <source>
        <dbReference type="EnsemblPlants" id="PAC:32923755.CDS.1"/>
    </source>
</evidence>
<evidence type="ECO:0000313" key="1">
    <source>
        <dbReference type="EMBL" id="PNR50889.1"/>
    </source>
</evidence>
<name>A0A2K1KAU5_PHYPA</name>
<evidence type="ECO:0000313" key="3">
    <source>
        <dbReference type="Proteomes" id="UP000006727"/>
    </source>
</evidence>
<sequence length="87" mass="10019">MEVHGFIRRKQAVHPIAQLQSHLWTFEGRNDITNQRYSSSKSSYTTKSSLVHAHAIHYLLPFGDRVLRIARTNLKSSHSPSARPWLP</sequence>
<keyword evidence="3" id="KW-1185">Reference proteome</keyword>
<dbReference type="AlphaFoldDB" id="A0A2K1KAU5"/>
<organism evidence="1">
    <name type="scientific">Physcomitrium patens</name>
    <name type="common">Spreading-leaved earth moss</name>
    <name type="synonym">Physcomitrella patens</name>
    <dbReference type="NCBI Taxonomy" id="3218"/>
    <lineage>
        <taxon>Eukaryota</taxon>
        <taxon>Viridiplantae</taxon>
        <taxon>Streptophyta</taxon>
        <taxon>Embryophyta</taxon>
        <taxon>Bryophyta</taxon>
        <taxon>Bryophytina</taxon>
        <taxon>Bryopsida</taxon>
        <taxon>Funariidae</taxon>
        <taxon>Funariales</taxon>
        <taxon>Funariaceae</taxon>
        <taxon>Physcomitrium</taxon>
    </lineage>
</organism>
<dbReference type="EnsemblPlants" id="Pp3c7_7269V3.1">
    <property type="protein sequence ID" value="PAC:32923755.CDS.1"/>
    <property type="gene ID" value="Pp3c7_7269"/>
</dbReference>
<gene>
    <name evidence="1" type="ORF">PHYPA_010075</name>
</gene>
<protein>
    <submittedName>
        <fullName evidence="1 2">Uncharacterized protein</fullName>
    </submittedName>
</protein>
<reference evidence="2" key="3">
    <citation type="submission" date="2020-12" db="UniProtKB">
        <authorList>
            <consortium name="EnsemblPlants"/>
        </authorList>
    </citation>
    <scope>IDENTIFICATION</scope>
</reference>
<accession>A0A2K1KAU5</accession>
<dbReference type="Gramene" id="Pp3c7_7269V3.1">
    <property type="protein sequence ID" value="PAC:32923755.CDS.1"/>
    <property type="gene ID" value="Pp3c7_7269"/>
</dbReference>
<reference evidence="1 3" key="1">
    <citation type="journal article" date="2008" name="Science">
        <title>The Physcomitrella genome reveals evolutionary insights into the conquest of land by plants.</title>
        <authorList>
            <person name="Rensing S."/>
            <person name="Lang D."/>
            <person name="Zimmer A."/>
            <person name="Terry A."/>
            <person name="Salamov A."/>
            <person name="Shapiro H."/>
            <person name="Nishiyama T."/>
            <person name="Perroud P.-F."/>
            <person name="Lindquist E."/>
            <person name="Kamisugi Y."/>
            <person name="Tanahashi T."/>
            <person name="Sakakibara K."/>
            <person name="Fujita T."/>
            <person name="Oishi K."/>
            <person name="Shin-I T."/>
            <person name="Kuroki Y."/>
            <person name="Toyoda A."/>
            <person name="Suzuki Y."/>
            <person name="Hashimoto A."/>
            <person name="Yamaguchi K."/>
            <person name="Sugano A."/>
            <person name="Kohara Y."/>
            <person name="Fujiyama A."/>
            <person name="Anterola A."/>
            <person name="Aoki S."/>
            <person name="Ashton N."/>
            <person name="Barbazuk W.B."/>
            <person name="Barker E."/>
            <person name="Bennetzen J."/>
            <person name="Bezanilla M."/>
            <person name="Blankenship R."/>
            <person name="Cho S.H."/>
            <person name="Dutcher S."/>
            <person name="Estelle M."/>
            <person name="Fawcett J.A."/>
            <person name="Gundlach H."/>
            <person name="Hanada K."/>
            <person name="Heyl A."/>
            <person name="Hicks K.A."/>
            <person name="Hugh J."/>
            <person name="Lohr M."/>
            <person name="Mayer K."/>
            <person name="Melkozernov A."/>
            <person name="Murata T."/>
            <person name="Nelson D."/>
            <person name="Pils B."/>
            <person name="Prigge M."/>
            <person name="Reiss B."/>
            <person name="Renner T."/>
            <person name="Rombauts S."/>
            <person name="Rushton P."/>
            <person name="Sanderfoot A."/>
            <person name="Schween G."/>
            <person name="Shiu S.-H."/>
            <person name="Stueber K."/>
            <person name="Theodoulou F.L."/>
            <person name="Tu H."/>
            <person name="Van de Peer Y."/>
            <person name="Verrier P.J."/>
            <person name="Waters E."/>
            <person name="Wood A."/>
            <person name="Yang L."/>
            <person name="Cove D."/>
            <person name="Cuming A."/>
            <person name="Hasebe M."/>
            <person name="Lucas S."/>
            <person name="Mishler D.B."/>
            <person name="Reski R."/>
            <person name="Grigoriev I."/>
            <person name="Quatrano R.S."/>
            <person name="Boore J.L."/>
        </authorList>
    </citation>
    <scope>NUCLEOTIDE SEQUENCE [LARGE SCALE GENOMIC DNA]</scope>
    <source>
        <strain evidence="2 3">cv. Gransden 2004</strain>
    </source>
</reference>
<reference evidence="1 3" key="2">
    <citation type="journal article" date="2018" name="Plant J.">
        <title>The Physcomitrella patens chromosome-scale assembly reveals moss genome structure and evolution.</title>
        <authorList>
            <person name="Lang D."/>
            <person name="Ullrich K.K."/>
            <person name="Murat F."/>
            <person name="Fuchs J."/>
            <person name="Jenkins J."/>
            <person name="Haas F.B."/>
            <person name="Piednoel M."/>
            <person name="Gundlach H."/>
            <person name="Van Bel M."/>
            <person name="Meyberg R."/>
            <person name="Vives C."/>
            <person name="Morata J."/>
            <person name="Symeonidi A."/>
            <person name="Hiss M."/>
            <person name="Muchero W."/>
            <person name="Kamisugi Y."/>
            <person name="Saleh O."/>
            <person name="Blanc G."/>
            <person name="Decker E.L."/>
            <person name="van Gessel N."/>
            <person name="Grimwood J."/>
            <person name="Hayes R.D."/>
            <person name="Graham S.W."/>
            <person name="Gunter L.E."/>
            <person name="McDaniel S.F."/>
            <person name="Hoernstein S.N.W."/>
            <person name="Larsson A."/>
            <person name="Li F.W."/>
            <person name="Perroud P.F."/>
            <person name="Phillips J."/>
            <person name="Ranjan P."/>
            <person name="Rokshar D.S."/>
            <person name="Rothfels C.J."/>
            <person name="Schneider L."/>
            <person name="Shu S."/>
            <person name="Stevenson D.W."/>
            <person name="Thummler F."/>
            <person name="Tillich M."/>
            <person name="Villarreal Aguilar J.C."/>
            <person name="Widiez T."/>
            <person name="Wong G.K."/>
            <person name="Wymore A."/>
            <person name="Zhang Y."/>
            <person name="Zimmer A.D."/>
            <person name="Quatrano R.S."/>
            <person name="Mayer K.F.X."/>
            <person name="Goodstein D."/>
            <person name="Casacuberta J.M."/>
            <person name="Vandepoele K."/>
            <person name="Reski R."/>
            <person name="Cuming A.C."/>
            <person name="Tuskan G.A."/>
            <person name="Maumus F."/>
            <person name="Salse J."/>
            <person name="Schmutz J."/>
            <person name="Rensing S.A."/>
        </authorList>
    </citation>
    <scope>NUCLEOTIDE SEQUENCE [LARGE SCALE GENOMIC DNA]</scope>
    <source>
        <strain evidence="2 3">cv. Gransden 2004</strain>
    </source>
</reference>
<dbReference type="EMBL" id="ABEU02000007">
    <property type="protein sequence ID" value="PNR50889.1"/>
    <property type="molecule type" value="Genomic_DNA"/>
</dbReference>